<feature type="non-terminal residue" evidence="1">
    <location>
        <position position="1"/>
    </location>
</feature>
<comment type="caution">
    <text evidence="1">The sequence shown here is derived from an EMBL/GenBank/DDBJ whole genome shotgun (WGS) entry which is preliminary data.</text>
</comment>
<evidence type="ECO:0000313" key="2">
    <source>
        <dbReference type="Proteomes" id="UP000265520"/>
    </source>
</evidence>
<evidence type="ECO:0000313" key="1">
    <source>
        <dbReference type="EMBL" id="MCI26268.1"/>
    </source>
</evidence>
<dbReference type="Proteomes" id="UP000265520">
    <property type="component" value="Unassembled WGS sequence"/>
</dbReference>
<name>A0A392QPV2_9FABA</name>
<accession>A0A392QPV2</accession>
<protein>
    <submittedName>
        <fullName evidence="1">Uncharacterized protein</fullName>
    </submittedName>
</protein>
<proteinExistence type="predicted"/>
<keyword evidence="2" id="KW-1185">Reference proteome</keyword>
<dbReference type="AlphaFoldDB" id="A0A392QPV2"/>
<dbReference type="EMBL" id="LXQA010152217">
    <property type="protein sequence ID" value="MCI26268.1"/>
    <property type="molecule type" value="Genomic_DNA"/>
</dbReference>
<organism evidence="1 2">
    <name type="scientific">Trifolium medium</name>
    <dbReference type="NCBI Taxonomy" id="97028"/>
    <lineage>
        <taxon>Eukaryota</taxon>
        <taxon>Viridiplantae</taxon>
        <taxon>Streptophyta</taxon>
        <taxon>Embryophyta</taxon>
        <taxon>Tracheophyta</taxon>
        <taxon>Spermatophyta</taxon>
        <taxon>Magnoliopsida</taxon>
        <taxon>eudicotyledons</taxon>
        <taxon>Gunneridae</taxon>
        <taxon>Pentapetalae</taxon>
        <taxon>rosids</taxon>
        <taxon>fabids</taxon>
        <taxon>Fabales</taxon>
        <taxon>Fabaceae</taxon>
        <taxon>Papilionoideae</taxon>
        <taxon>50 kb inversion clade</taxon>
        <taxon>NPAAA clade</taxon>
        <taxon>Hologalegina</taxon>
        <taxon>IRL clade</taxon>
        <taxon>Trifolieae</taxon>
        <taxon>Trifolium</taxon>
    </lineage>
</organism>
<sequence>SDLRVALLGLGVSGSCAARSLVLRHAQA</sequence>
<reference evidence="1 2" key="1">
    <citation type="journal article" date="2018" name="Front. Plant Sci.">
        <title>Red Clover (Trifolium pratense) and Zigzag Clover (T. medium) - A Picture of Genomic Similarities and Differences.</title>
        <authorList>
            <person name="Dluhosova J."/>
            <person name="Istvanek J."/>
            <person name="Nedelnik J."/>
            <person name="Repkova J."/>
        </authorList>
    </citation>
    <scope>NUCLEOTIDE SEQUENCE [LARGE SCALE GENOMIC DNA]</scope>
    <source>
        <strain evidence="2">cv. 10/8</strain>
        <tissue evidence="1">Leaf</tissue>
    </source>
</reference>